<dbReference type="AlphaFoldDB" id="A0A8D5UH84"/>
<organism evidence="1 2">
    <name type="scientific">Polycladomyces abyssicola</name>
    <dbReference type="NCBI Taxonomy" id="1125966"/>
    <lineage>
        <taxon>Bacteria</taxon>
        <taxon>Bacillati</taxon>
        <taxon>Bacillota</taxon>
        <taxon>Bacilli</taxon>
        <taxon>Bacillales</taxon>
        <taxon>Thermoactinomycetaceae</taxon>
        <taxon>Polycladomyces</taxon>
    </lineage>
</organism>
<dbReference type="Proteomes" id="UP000677436">
    <property type="component" value="Chromosome"/>
</dbReference>
<name>A0A8D5UH84_9BACL</name>
<proteinExistence type="predicted"/>
<evidence type="ECO:0000313" key="1">
    <source>
        <dbReference type="EMBL" id="BCU82133.1"/>
    </source>
</evidence>
<reference evidence="1" key="1">
    <citation type="journal article" date="2013" name="Int. J. Syst. Evol. Microbiol.">
        <title>Polycladomyces abyssicola gen. nov., sp. nov., a thermophilic filamentous bacterium isolated from hemipelagic sediment.</title>
        <authorList>
            <person name="Tsubouchi T."/>
            <person name="Shimane Y."/>
            <person name="Mori K."/>
            <person name="Usui K."/>
            <person name="Hiraki T."/>
            <person name="Tame A."/>
            <person name="Uematsu K."/>
            <person name="Maruyama T."/>
            <person name="Hatada Y."/>
        </authorList>
    </citation>
    <scope>NUCLEOTIDE SEQUENCE</scope>
    <source>
        <strain evidence="1">JIR-001</strain>
    </source>
</reference>
<dbReference type="SUPFAM" id="SSF54593">
    <property type="entry name" value="Glyoxalase/Bleomycin resistance protein/Dihydroxybiphenyl dioxygenase"/>
    <property type="match status" value="1"/>
</dbReference>
<accession>A0A8D5UH84</accession>
<reference evidence="1" key="2">
    <citation type="journal article" date="2021" name="Microbiol. Resour. Announc.">
        <title>Complete Genome Sequence of Polycladomyces abyssicola JIR-001T, Isolated from Hemipelagic Sediment in Deep Seawater.</title>
        <authorList>
            <person name="Tsubouchi T."/>
            <person name="Kaneko Y."/>
        </authorList>
    </citation>
    <scope>NUCLEOTIDE SEQUENCE</scope>
    <source>
        <strain evidence="1">JIR-001</strain>
    </source>
</reference>
<dbReference type="RefSeq" id="WP_246512071.1">
    <property type="nucleotide sequence ID" value="NZ_AP024601.1"/>
</dbReference>
<dbReference type="KEGG" id="pabs:JIR001_19160"/>
<evidence type="ECO:0000313" key="2">
    <source>
        <dbReference type="Proteomes" id="UP000677436"/>
    </source>
</evidence>
<dbReference type="EMBL" id="AP024601">
    <property type="protein sequence ID" value="BCU82133.1"/>
    <property type="molecule type" value="Genomic_DNA"/>
</dbReference>
<keyword evidence="2" id="KW-1185">Reference proteome</keyword>
<protein>
    <submittedName>
        <fullName evidence="1">Uncharacterized protein</fullName>
    </submittedName>
</protein>
<sequence length="84" mass="9917">MASAINWLKERGIQPQSDGTFKPVEPIVRPYQRNAFVYFRDPDGHNLELICIVPDDVPADLPRMYWSEWEKLALKKRDKRDFPT</sequence>
<gene>
    <name evidence="1" type="ORF">JIR001_19160</name>
</gene>
<dbReference type="Gene3D" id="3.10.180.10">
    <property type="entry name" value="2,3-Dihydroxybiphenyl 1,2-Dioxygenase, domain 1"/>
    <property type="match status" value="1"/>
</dbReference>
<dbReference type="InterPro" id="IPR029068">
    <property type="entry name" value="Glyas_Bleomycin-R_OHBP_Dase"/>
</dbReference>